<organism evidence="1 2">
    <name type="scientific">Flagellimonas nanhaiensis</name>
    <dbReference type="NCBI Taxonomy" id="2292706"/>
    <lineage>
        <taxon>Bacteria</taxon>
        <taxon>Pseudomonadati</taxon>
        <taxon>Bacteroidota</taxon>
        <taxon>Flavobacteriia</taxon>
        <taxon>Flavobacteriales</taxon>
        <taxon>Flavobacteriaceae</taxon>
        <taxon>Flagellimonas</taxon>
    </lineage>
</organism>
<dbReference type="EMBL" id="QTJX01000003">
    <property type="protein sequence ID" value="RDY58904.1"/>
    <property type="molecule type" value="Genomic_DNA"/>
</dbReference>
<evidence type="ECO:0000313" key="2">
    <source>
        <dbReference type="Proteomes" id="UP000261828"/>
    </source>
</evidence>
<gene>
    <name evidence="1" type="ORF">DX873_14695</name>
</gene>
<dbReference type="AlphaFoldDB" id="A0A371JNV8"/>
<dbReference type="RefSeq" id="WP_116185224.1">
    <property type="nucleotide sequence ID" value="NZ_QTJX01000003.1"/>
</dbReference>
<evidence type="ECO:0000313" key="1">
    <source>
        <dbReference type="EMBL" id="RDY58904.1"/>
    </source>
</evidence>
<comment type="caution">
    <text evidence="1">The sequence shown here is derived from an EMBL/GenBank/DDBJ whole genome shotgun (WGS) entry which is preliminary data.</text>
</comment>
<keyword evidence="2" id="KW-1185">Reference proteome</keyword>
<reference evidence="1 2" key="1">
    <citation type="submission" date="2018-08" db="EMBL/GenBank/DDBJ databases">
        <title>Muricauda nanhaiensis sp. nov., isolated from seawater of the South China Sea.</title>
        <authorList>
            <person name="Dang Y."/>
        </authorList>
    </citation>
    <scope>NUCLEOTIDE SEQUENCE [LARGE SCALE GENOMIC DNA]</scope>
    <source>
        <strain evidence="1 2">SM1704</strain>
    </source>
</reference>
<proteinExistence type="predicted"/>
<accession>A0A371JNV8</accession>
<sequence>MGEGNKLLASDIIQADDAFISEVAKKVQKVLQPETKEGERKYTIKEIAKLGKRKPQTVRKHINNWLNNYDGSQLKAEKERNGKLWYAKKKDVEEYLKIKLP</sequence>
<protein>
    <submittedName>
        <fullName evidence="1">Uncharacterized protein</fullName>
    </submittedName>
</protein>
<name>A0A371JNV8_9FLAO</name>
<dbReference type="Proteomes" id="UP000261828">
    <property type="component" value="Unassembled WGS sequence"/>
</dbReference>